<gene>
    <name evidence="2" type="ORF">C6N14_13015</name>
    <name evidence="1" type="ORF">CUS89_10045</name>
</gene>
<sequence length="94" mass="10670">MTDVPRAVKAEMAASMLKIQFDNGETRYLKSHLAKEHAEAFSMKNGKRKNSLLASQTTWVGSTIEIQPDGTLVLNENDYYSPEELWNDSKEHII</sequence>
<protein>
    <submittedName>
        <fullName evidence="2">Uncharacterized protein</fullName>
    </submittedName>
</protein>
<evidence type="ECO:0000313" key="4">
    <source>
        <dbReference type="Proteomes" id="UP000244022"/>
    </source>
</evidence>
<evidence type="ECO:0000313" key="3">
    <source>
        <dbReference type="Proteomes" id="UP000237934"/>
    </source>
</evidence>
<accession>A0A2T5D9V5</accession>
<name>A0A2T5D9V5_ENTMU</name>
<dbReference type="AlphaFoldDB" id="A0A2T5D9V5"/>
<comment type="caution">
    <text evidence="2">The sequence shown here is derived from an EMBL/GenBank/DDBJ whole genome shotgun (WGS) entry which is preliminary data.</text>
</comment>
<reference evidence="2 4" key="2">
    <citation type="submission" date="2018-03" db="EMBL/GenBank/DDBJ databases">
        <title>Draft genome sequences of four Enterococcus mundtii strains isolated from beef slaughterhouses in Kenya.</title>
        <authorList>
            <person name="Wambui J."/>
            <person name="Stevens M."/>
            <person name="Njage P."/>
            <person name="Stephan R."/>
            <person name="Tasara T."/>
        </authorList>
    </citation>
    <scope>NUCLEOTIDE SEQUENCE [LARGE SCALE GENOMIC DNA]</scope>
    <source>
        <strain evidence="2 4">H18-EM</strain>
    </source>
</reference>
<reference evidence="1 3" key="1">
    <citation type="journal article" date="2018" name="Pathog. Dis.">
        <title>Whole-genome sequencing based characterization of antimicrobial resistance in Enterococcus.</title>
        <authorList>
            <person name="Tyson G."/>
        </authorList>
    </citation>
    <scope>NUCLEOTIDE SEQUENCE [LARGE SCALE GENOMIC DNA]</scope>
    <source>
        <strain evidence="1 3">CVM N55263</strain>
    </source>
</reference>
<organism evidence="2 4">
    <name type="scientific">Enterococcus mundtii</name>
    <dbReference type="NCBI Taxonomy" id="53346"/>
    <lineage>
        <taxon>Bacteria</taxon>
        <taxon>Bacillati</taxon>
        <taxon>Bacillota</taxon>
        <taxon>Bacilli</taxon>
        <taxon>Lactobacillales</taxon>
        <taxon>Enterococcaceae</taxon>
        <taxon>Enterococcus</taxon>
    </lineage>
</organism>
<dbReference type="RefSeq" id="WP_066025039.1">
    <property type="nucleotide sequence ID" value="NZ_JBKFGD010000002.1"/>
</dbReference>
<dbReference type="EMBL" id="PUAP01000030">
    <property type="protein sequence ID" value="PQF22467.1"/>
    <property type="molecule type" value="Genomic_DNA"/>
</dbReference>
<dbReference type="EMBL" id="PYGR01000078">
    <property type="protein sequence ID" value="PTO34268.1"/>
    <property type="molecule type" value="Genomic_DNA"/>
</dbReference>
<evidence type="ECO:0000313" key="1">
    <source>
        <dbReference type="EMBL" id="PQF22467.1"/>
    </source>
</evidence>
<dbReference type="Proteomes" id="UP000237934">
    <property type="component" value="Unassembled WGS sequence"/>
</dbReference>
<dbReference type="Proteomes" id="UP000244022">
    <property type="component" value="Unassembled WGS sequence"/>
</dbReference>
<proteinExistence type="predicted"/>
<evidence type="ECO:0000313" key="2">
    <source>
        <dbReference type="EMBL" id="PTO34268.1"/>
    </source>
</evidence>